<evidence type="ECO:0000256" key="1">
    <source>
        <dbReference type="ARBA" id="ARBA00011073"/>
    </source>
</evidence>
<evidence type="ECO:0000256" key="3">
    <source>
        <dbReference type="ARBA" id="ARBA00022801"/>
    </source>
</evidence>
<dbReference type="GO" id="GO:0004252">
    <property type="term" value="F:serine-type endopeptidase activity"/>
    <property type="evidence" value="ECO:0007669"/>
    <property type="project" value="UniProtKB-UniRule"/>
</dbReference>
<dbReference type="AlphaFoldDB" id="A0A8E2AZB7"/>
<dbReference type="PANTHER" id="PTHR43806">
    <property type="entry name" value="PEPTIDASE S8"/>
    <property type="match status" value="1"/>
</dbReference>
<name>A0A8E2AZB7_9APHY</name>
<reference evidence="9 10" key="1">
    <citation type="submission" date="2016-07" db="EMBL/GenBank/DDBJ databases">
        <title>Draft genome of the white-rot fungus Obba rivulosa 3A-2.</title>
        <authorList>
            <consortium name="DOE Joint Genome Institute"/>
            <person name="Miettinen O."/>
            <person name="Riley R."/>
            <person name="Acob R."/>
            <person name="Barry K."/>
            <person name="Cullen D."/>
            <person name="De Vries R."/>
            <person name="Hainaut M."/>
            <person name="Hatakka A."/>
            <person name="Henrissat B."/>
            <person name="Hilden K."/>
            <person name="Kuo R."/>
            <person name="Labutti K."/>
            <person name="Lipzen A."/>
            <person name="Makela M.R."/>
            <person name="Sandor L."/>
            <person name="Spatafora J.W."/>
            <person name="Grigoriev I.V."/>
            <person name="Hibbett D.S."/>
        </authorList>
    </citation>
    <scope>NUCLEOTIDE SEQUENCE [LARGE SCALE GENOMIC DNA]</scope>
    <source>
        <strain evidence="9 10">3A-2</strain>
    </source>
</reference>
<dbReference type="Gene3D" id="3.40.50.200">
    <property type="entry name" value="Peptidase S8/S53 domain"/>
    <property type="match status" value="1"/>
</dbReference>
<keyword evidence="2 5" id="KW-0645">Protease</keyword>
<dbReference type="InterPro" id="IPR023827">
    <property type="entry name" value="Peptidase_S8_Asp-AS"/>
</dbReference>
<dbReference type="InterPro" id="IPR034193">
    <property type="entry name" value="PCSK9_ProteinaseK-like"/>
</dbReference>
<dbReference type="FunFam" id="3.40.50.200:FF:000014">
    <property type="entry name" value="Proteinase K"/>
    <property type="match status" value="1"/>
</dbReference>
<keyword evidence="10" id="KW-1185">Reference proteome</keyword>
<dbReference type="PROSITE" id="PS00138">
    <property type="entry name" value="SUBTILASE_SER"/>
    <property type="match status" value="1"/>
</dbReference>
<protein>
    <submittedName>
        <fullName evidence="9">Serine proteinase</fullName>
    </submittedName>
</protein>
<dbReference type="Pfam" id="PF05922">
    <property type="entry name" value="Inhibitor_I9"/>
    <property type="match status" value="1"/>
</dbReference>
<evidence type="ECO:0000259" key="8">
    <source>
        <dbReference type="Pfam" id="PF05922"/>
    </source>
</evidence>
<keyword evidence="4 5" id="KW-0720">Serine protease</keyword>
<keyword evidence="3 5" id="KW-0378">Hydrolase</keyword>
<dbReference type="InterPro" id="IPR010259">
    <property type="entry name" value="S8pro/Inhibitor_I9"/>
</dbReference>
<evidence type="ECO:0000256" key="5">
    <source>
        <dbReference type="PROSITE-ProRule" id="PRU01240"/>
    </source>
</evidence>
<sequence length="378" mass="40048">MSNTGYFLEIEKCLGEKNESSYIVKLKPEVDKSVHLGQLRQRLGQNSSITHEYDSGFLNAYAGKFNEEILNHLRASTDVESISEDPIVRAFQQQYNAPWGLQRISQRAPLTNQNAFDVNFTYTYDASAGSGIDIYVLDTGVLTSHTEFFGRAKWGWTAPGLPSQDDNGHGTGVAAVALGTYYGVAKGANLIAVKVLDFAGTGSTSNIISGMEYVWNTARASGRPSIANMSLGGPGNTSEDSAVLSLAQAGIHVVAAAGNSNVDAGNISPARSDYCTTVGASTIQDRKWGDSNYGAVLDVFAPGENILTASKDSTTETQWANGTSFAAPHVSGIIACFISSLGNKSPADMTVFVRDVAVQNVLSGVPLGTPNLLENNGQ</sequence>
<dbReference type="PANTHER" id="PTHR43806:SF11">
    <property type="entry name" value="CEREVISIN-RELATED"/>
    <property type="match status" value="1"/>
</dbReference>
<accession>A0A8E2AZB7</accession>
<feature type="domain" description="Peptidase S8/S53" evidence="7">
    <location>
        <begin position="129"/>
        <end position="360"/>
    </location>
</feature>
<organism evidence="9 10">
    <name type="scientific">Obba rivulosa</name>
    <dbReference type="NCBI Taxonomy" id="1052685"/>
    <lineage>
        <taxon>Eukaryota</taxon>
        <taxon>Fungi</taxon>
        <taxon>Dikarya</taxon>
        <taxon>Basidiomycota</taxon>
        <taxon>Agaricomycotina</taxon>
        <taxon>Agaricomycetes</taxon>
        <taxon>Polyporales</taxon>
        <taxon>Gelatoporiaceae</taxon>
        <taxon>Obba</taxon>
    </lineage>
</organism>
<dbReference type="CDD" id="cd04077">
    <property type="entry name" value="Peptidases_S8_PCSK9_ProteinaseK_like"/>
    <property type="match status" value="1"/>
</dbReference>
<dbReference type="InterPro" id="IPR000209">
    <property type="entry name" value="Peptidase_S8/S53_dom"/>
</dbReference>
<dbReference type="InterPro" id="IPR037045">
    <property type="entry name" value="S8pro/Inhibitor_I9_sf"/>
</dbReference>
<dbReference type="Gene3D" id="3.30.70.80">
    <property type="entry name" value="Peptidase S8 propeptide/proteinase inhibitor I9"/>
    <property type="match status" value="1"/>
</dbReference>
<evidence type="ECO:0000256" key="4">
    <source>
        <dbReference type="ARBA" id="ARBA00022825"/>
    </source>
</evidence>
<evidence type="ECO:0000313" key="9">
    <source>
        <dbReference type="EMBL" id="OCH91894.1"/>
    </source>
</evidence>
<comment type="similarity">
    <text evidence="1 5 6">Belongs to the peptidase S8 family.</text>
</comment>
<dbReference type="SUPFAM" id="SSF52743">
    <property type="entry name" value="Subtilisin-like"/>
    <property type="match status" value="1"/>
</dbReference>
<dbReference type="InterPro" id="IPR050131">
    <property type="entry name" value="Peptidase_S8_subtilisin-like"/>
</dbReference>
<dbReference type="OrthoDB" id="19448at2759"/>
<dbReference type="InterPro" id="IPR015500">
    <property type="entry name" value="Peptidase_S8_subtilisin-rel"/>
</dbReference>
<feature type="active site" description="Charge relay system" evidence="5">
    <location>
        <position position="324"/>
    </location>
</feature>
<evidence type="ECO:0000256" key="6">
    <source>
        <dbReference type="RuleBase" id="RU003355"/>
    </source>
</evidence>
<dbReference type="GO" id="GO:0005615">
    <property type="term" value="C:extracellular space"/>
    <property type="evidence" value="ECO:0007669"/>
    <property type="project" value="TreeGrafter"/>
</dbReference>
<dbReference type="InterPro" id="IPR036852">
    <property type="entry name" value="Peptidase_S8/S53_dom_sf"/>
</dbReference>
<dbReference type="InterPro" id="IPR023828">
    <property type="entry name" value="Peptidase_S8_Ser-AS"/>
</dbReference>
<dbReference type="EMBL" id="KV722378">
    <property type="protein sequence ID" value="OCH91894.1"/>
    <property type="molecule type" value="Genomic_DNA"/>
</dbReference>
<evidence type="ECO:0000313" key="10">
    <source>
        <dbReference type="Proteomes" id="UP000250043"/>
    </source>
</evidence>
<dbReference type="Pfam" id="PF00082">
    <property type="entry name" value="Peptidase_S8"/>
    <property type="match status" value="1"/>
</dbReference>
<gene>
    <name evidence="9" type="ORF">OBBRIDRAFT_752507</name>
</gene>
<evidence type="ECO:0000259" key="7">
    <source>
        <dbReference type="Pfam" id="PF00082"/>
    </source>
</evidence>
<evidence type="ECO:0000256" key="2">
    <source>
        <dbReference type="ARBA" id="ARBA00022670"/>
    </source>
</evidence>
<dbReference type="PROSITE" id="PS00136">
    <property type="entry name" value="SUBTILASE_ASP"/>
    <property type="match status" value="1"/>
</dbReference>
<dbReference type="PRINTS" id="PR00723">
    <property type="entry name" value="SUBTILISIN"/>
</dbReference>
<feature type="domain" description="Inhibitor I9" evidence="8">
    <location>
        <begin position="21"/>
        <end position="89"/>
    </location>
</feature>
<feature type="active site" description="Charge relay system" evidence="5">
    <location>
        <position position="169"/>
    </location>
</feature>
<dbReference type="PROSITE" id="PS51892">
    <property type="entry name" value="SUBTILASE"/>
    <property type="match status" value="1"/>
</dbReference>
<feature type="active site" description="Charge relay system" evidence="5">
    <location>
        <position position="138"/>
    </location>
</feature>
<dbReference type="Proteomes" id="UP000250043">
    <property type="component" value="Unassembled WGS sequence"/>
</dbReference>
<proteinExistence type="inferred from homology"/>
<dbReference type="GO" id="GO:0006508">
    <property type="term" value="P:proteolysis"/>
    <property type="evidence" value="ECO:0007669"/>
    <property type="project" value="UniProtKB-KW"/>
</dbReference>
<dbReference type="SUPFAM" id="SSF54897">
    <property type="entry name" value="Protease propeptides/inhibitors"/>
    <property type="match status" value="1"/>
</dbReference>